<organism evidence="3 4">
    <name type="scientific">Dactylosporangium aurantiacum</name>
    <dbReference type="NCBI Taxonomy" id="35754"/>
    <lineage>
        <taxon>Bacteria</taxon>
        <taxon>Bacillati</taxon>
        <taxon>Actinomycetota</taxon>
        <taxon>Actinomycetes</taxon>
        <taxon>Micromonosporales</taxon>
        <taxon>Micromonosporaceae</taxon>
        <taxon>Dactylosporangium</taxon>
    </lineage>
</organism>
<feature type="domain" description="TIR" evidence="2">
    <location>
        <begin position="60"/>
        <end position="134"/>
    </location>
</feature>
<dbReference type="RefSeq" id="WP_033357418.1">
    <property type="nucleotide sequence ID" value="NZ_CP073767.1"/>
</dbReference>
<dbReference type="AlphaFoldDB" id="A0A9Q9IAR6"/>
<evidence type="ECO:0000313" key="4">
    <source>
        <dbReference type="Proteomes" id="UP001058003"/>
    </source>
</evidence>
<dbReference type="EMBL" id="CP073767">
    <property type="protein sequence ID" value="UWZ50557.1"/>
    <property type="molecule type" value="Genomic_DNA"/>
</dbReference>
<dbReference type="InterPro" id="IPR000157">
    <property type="entry name" value="TIR_dom"/>
</dbReference>
<accession>A0A9Q9IAR6</accession>
<protein>
    <submittedName>
        <fullName evidence="3">TIR domain-containing protein</fullName>
    </submittedName>
</protein>
<dbReference type="OrthoDB" id="9150238at2"/>
<reference evidence="3" key="1">
    <citation type="submission" date="2021-04" db="EMBL/GenBank/DDBJ databases">
        <title>Dactylosporangium aurantiacum NRRL B-8018 full assembly.</title>
        <authorList>
            <person name="Hartkoorn R.C."/>
            <person name="Beaudoing E."/>
            <person name="Hot D."/>
        </authorList>
    </citation>
    <scope>NUCLEOTIDE SEQUENCE</scope>
    <source>
        <strain evidence="3">NRRL B-8018</strain>
    </source>
</reference>
<feature type="region of interest" description="Disordered" evidence="1">
    <location>
        <begin position="381"/>
        <end position="405"/>
    </location>
</feature>
<dbReference type="Proteomes" id="UP001058003">
    <property type="component" value="Chromosome"/>
</dbReference>
<proteinExistence type="predicted"/>
<keyword evidence="4" id="KW-1185">Reference proteome</keyword>
<dbReference type="InterPro" id="IPR026367">
    <property type="entry name" value="FxsC_C"/>
</dbReference>
<dbReference type="NCBIfam" id="TIGR04276">
    <property type="entry name" value="FxsC_Cterm"/>
    <property type="match status" value="1"/>
</dbReference>
<evidence type="ECO:0000259" key="2">
    <source>
        <dbReference type="Pfam" id="PF13676"/>
    </source>
</evidence>
<dbReference type="InterPro" id="IPR047603">
    <property type="entry name" value="FxsC_N"/>
</dbReference>
<dbReference type="NCBIfam" id="NF040588">
    <property type="entry name" value="FxsC_Nterm"/>
    <property type="match status" value="1"/>
</dbReference>
<dbReference type="KEGG" id="daur:Daura_27420"/>
<gene>
    <name evidence="3" type="ORF">Daura_27420</name>
</gene>
<name>A0A9Q9IAR6_9ACTN</name>
<dbReference type="Gene3D" id="3.40.50.10140">
    <property type="entry name" value="Toll/interleukin-1 receptor homology (TIR) domain"/>
    <property type="match status" value="1"/>
</dbReference>
<sequence length="405" mass="44602">MHPAYQAGATGQPTGQTYFFLSYAHLSPLQGLAPDPDLEVQQFFGDLSAQLRPLVGAAPEHRVGFLDTELPPGTDWNEARTLALSAAHVFVPLYSATYFKNAWTQSELESFRARLKATPVAGSHRHIQPVLWDPLPPWEQRPEVAAALAVAPEIEAYQKDGLRALSRFSMYRDEYRNVLARVAAEIADVATHHPLPPSPAPPPTPEPIPRDQAQFVVVVAAPVRAEVSSGADPEDYTDDATQWRPFHDADALPAAEYVASSAERLNLATYVTDVPTVGNLLDTRPAVLLIDPWYIDGAGLDRELAGVLRVLPPWAIPVIAFDAADRRTADQGARLAGRVEDMLQQMDRPPARQLRGLAEFVSDMPRLISEARRQYLKNAPMFPSHQLPSPRLRLPTGDQSSEPTF</sequence>
<evidence type="ECO:0000313" key="3">
    <source>
        <dbReference type="EMBL" id="UWZ50557.1"/>
    </source>
</evidence>
<dbReference type="Pfam" id="PF13676">
    <property type="entry name" value="TIR_2"/>
    <property type="match status" value="1"/>
</dbReference>
<dbReference type="GO" id="GO:0007165">
    <property type="term" value="P:signal transduction"/>
    <property type="evidence" value="ECO:0007669"/>
    <property type="project" value="InterPro"/>
</dbReference>
<dbReference type="InterPro" id="IPR035897">
    <property type="entry name" value="Toll_tir_struct_dom_sf"/>
</dbReference>
<evidence type="ECO:0000256" key="1">
    <source>
        <dbReference type="SAM" id="MobiDB-lite"/>
    </source>
</evidence>